<gene>
    <name evidence="2" type="ORF">JEQ12_003718</name>
</gene>
<dbReference type="Proteomes" id="UP000664991">
    <property type="component" value="Unassembled WGS sequence"/>
</dbReference>
<dbReference type="EMBL" id="JAEMGP010000012">
    <property type="protein sequence ID" value="KAG5202328.1"/>
    <property type="molecule type" value="Genomic_DNA"/>
</dbReference>
<evidence type="ECO:0000256" key="1">
    <source>
        <dbReference type="SAM" id="MobiDB-lite"/>
    </source>
</evidence>
<protein>
    <submittedName>
        <fullName evidence="2">Uncharacterized protein</fullName>
    </submittedName>
</protein>
<evidence type="ECO:0000313" key="3">
    <source>
        <dbReference type="Proteomes" id="UP000664991"/>
    </source>
</evidence>
<feature type="compositionally biased region" description="Polar residues" evidence="1">
    <location>
        <begin position="61"/>
        <end position="70"/>
    </location>
</feature>
<proteinExistence type="predicted"/>
<comment type="caution">
    <text evidence="2">The sequence shown here is derived from an EMBL/GenBank/DDBJ whole genome shotgun (WGS) entry which is preliminary data.</text>
</comment>
<dbReference type="AlphaFoldDB" id="A0A836A3L6"/>
<feature type="compositionally biased region" description="Low complexity" evidence="1">
    <location>
        <begin position="29"/>
        <end position="44"/>
    </location>
</feature>
<evidence type="ECO:0000313" key="2">
    <source>
        <dbReference type="EMBL" id="KAG5202328.1"/>
    </source>
</evidence>
<reference evidence="2 3" key="1">
    <citation type="submission" date="2020-12" db="EMBL/GenBank/DDBJ databases">
        <title>De novo assembly of Tibetan sheep genome.</title>
        <authorList>
            <person name="Li X."/>
        </authorList>
    </citation>
    <scope>NUCLEOTIDE SEQUENCE [LARGE SCALE GENOMIC DNA]</scope>
    <source>
        <tissue evidence="2">Heart</tissue>
    </source>
</reference>
<sequence length="70" mass="7310">MVEDIPKSTGKEPKYLESPLLFTPGTLTAAGRGSASSAKASGSRPHASNKILSTGEKKRVQSNGDGDQEH</sequence>
<organism evidence="2 3">
    <name type="scientific">Ovis aries</name>
    <name type="common">Sheep</name>
    <dbReference type="NCBI Taxonomy" id="9940"/>
    <lineage>
        <taxon>Eukaryota</taxon>
        <taxon>Metazoa</taxon>
        <taxon>Chordata</taxon>
        <taxon>Craniata</taxon>
        <taxon>Vertebrata</taxon>
        <taxon>Euteleostomi</taxon>
        <taxon>Mammalia</taxon>
        <taxon>Eutheria</taxon>
        <taxon>Laurasiatheria</taxon>
        <taxon>Artiodactyla</taxon>
        <taxon>Ruminantia</taxon>
        <taxon>Pecora</taxon>
        <taxon>Bovidae</taxon>
        <taxon>Caprinae</taxon>
        <taxon>Ovis</taxon>
    </lineage>
</organism>
<accession>A0A836A3L6</accession>
<name>A0A836A3L6_SHEEP</name>
<feature type="region of interest" description="Disordered" evidence="1">
    <location>
        <begin position="24"/>
        <end position="70"/>
    </location>
</feature>